<dbReference type="InterPro" id="IPR007278">
    <property type="entry name" value="DUF397"/>
</dbReference>
<proteinExistence type="predicted"/>
<feature type="domain" description="DUF397" evidence="2">
    <location>
        <begin position="48"/>
        <end position="80"/>
    </location>
</feature>
<reference evidence="3 4" key="1">
    <citation type="journal article" date="2019" name="Int. J. Syst. Evol. Microbiol.">
        <title>The Global Catalogue of Microorganisms (GCM) 10K type strain sequencing project: providing services to taxonomists for standard genome sequencing and annotation.</title>
        <authorList>
            <consortium name="The Broad Institute Genomics Platform"/>
            <consortium name="The Broad Institute Genome Sequencing Center for Infectious Disease"/>
            <person name="Wu L."/>
            <person name="Ma J."/>
        </authorList>
    </citation>
    <scope>NUCLEOTIDE SEQUENCE [LARGE SCALE GENOMIC DNA]</scope>
    <source>
        <strain evidence="3 4">JCM 8201</strain>
    </source>
</reference>
<feature type="region of interest" description="Disordered" evidence="1">
    <location>
        <begin position="84"/>
        <end position="109"/>
    </location>
</feature>
<protein>
    <recommendedName>
        <fullName evidence="2">DUF397 domain-containing protein</fullName>
    </recommendedName>
</protein>
<sequence>MREHSIEEPPARRTEIYGDGDDGVIIEFIPAEEVPDEIRQDNKIFLPGEQAIVMKDAKEPDGPVLYFTQGEWDAFVLGVKDGEFDDLLEDPPEGDYQEEAPANDVGSGL</sequence>
<dbReference type="RefSeq" id="WP_344449432.1">
    <property type="nucleotide sequence ID" value="NZ_BAAATZ010000006.1"/>
</dbReference>
<evidence type="ECO:0000313" key="4">
    <source>
        <dbReference type="Proteomes" id="UP001501842"/>
    </source>
</evidence>
<evidence type="ECO:0000313" key="3">
    <source>
        <dbReference type="EMBL" id="GAA2722289.1"/>
    </source>
</evidence>
<gene>
    <name evidence="3" type="ORF">GCM10010439_14540</name>
</gene>
<accession>A0ABN3U107</accession>
<evidence type="ECO:0000259" key="2">
    <source>
        <dbReference type="Pfam" id="PF04149"/>
    </source>
</evidence>
<name>A0ABN3U107_9ACTN</name>
<evidence type="ECO:0000256" key="1">
    <source>
        <dbReference type="SAM" id="MobiDB-lite"/>
    </source>
</evidence>
<dbReference type="EMBL" id="BAAATZ010000006">
    <property type="protein sequence ID" value="GAA2722289.1"/>
    <property type="molecule type" value="Genomic_DNA"/>
</dbReference>
<feature type="compositionally biased region" description="Acidic residues" evidence="1">
    <location>
        <begin position="84"/>
        <end position="98"/>
    </location>
</feature>
<keyword evidence="4" id="KW-1185">Reference proteome</keyword>
<dbReference type="Pfam" id="PF04149">
    <property type="entry name" value="DUF397"/>
    <property type="match status" value="1"/>
</dbReference>
<organism evidence="3 4">
    <name type="scientific">Actinocorallia aurantiaca</name>
    <dbReference type="NCBI Taxonomy" id="46204"/>
    <lineage>
        <taxon>Bacteria</taxon>
        <taxon>Bacillati</taxon>
        <taxon>Actinomycetota</taxon>
        <taxon>Actinomycetes</taxon>
        <taxon>Streptosporangiales</taxon>
        <taxon>Thermomonosporaceae</taxon>
        <taxon>Actinocorallia</taxon>
    </lineage>
</organism>
<dbReference type="Proteomes" id="UP001501842">
    <property type="component" value="Unassembled WGS sequence"/>
</dbReference>
<comment type="caution">
    <text evidence="3">The sequence shown here is derived from an EMBL/GenBank/DDBJ whole genome shotgun (WGS) entry which is preliminary data.</text>
</comment>